<evidence type="ECO:0000256" key="3">
    <source>
        <dbReference type="ARBA" id="ARBA00010327"/>
    </source>
</evidence>
<evidence type="ECO:0000256" key="9">
    <source>
        <dbReference type="ARBA" id="ARBA00022777"/>
    </source>
</evidence>
<accession>A0A420X0Y4</accession>
<evidence type="ECO:0000256" key="7">
    <source>
        <dbReference type="ARBA" id="ARBA00022679"/>
    </source>
</evidence>
<keyword evidence="9 15" id="KW-0418">Kinase</keyword>
<dbReference type="AlphaFoldDB" id="A0A420X0Y4"/>
<proteinExistence type="inferred from homology"/>
<keyword evidence="7 15" id="KW-0808">Transferase</keyword>
<comment type="subcellular location">
    <subcellularLocation>
        <location evidence="1 15">Cell inner membrane</location>
        <topology evidence="1 15">Peripheral membrane protein</topology>
        <orientation evidence="1 15">Cytoplasmic side</orientation>
    </subcellularLocation>
</comment>
<evidence type="ECO:0000256" key="2">
    <source>
        <dbReference type="ARBA" id="ARBA00004713"/>
    </source>
</evidence>
<keyword evidence="10 15" id="KW-0067">ATP-binding</keyword>
<dbReference type="InterPro" id="IPR011009">
    <property type="entry name" value="Kinase-like_dom_sf"/>
</dbReference>
<keyword evidence="11 15" id="KW-0448">Lipopolysaccharide biosynthesis</keyword>
<dbReference type="GO" id="GO:0016301">
    <property type="term" value="F:kinase activity"/>
    <property type="evidence" value="ECO:0007669"/>
    <property type="project" value="UniProtKB-KW"/>
</dbReference>
<comment type="catalytic activity">
    <reaction evidence="14 15">
        <text>an alpha-Kdo-(2-&gt;6)-lipid IVA + ATP = a 4-O-phospho-alpha-Kdo-(2-&gt;6)-lipid IVA + ADP + H(+)</text>
        <dbReference type="Rhea" id="RHEA:74271"/>
        <dbReference type="ChEBI" id="CHEBI:15378"/>
        <dbReference type="ChEBI" id="CHEBI:30616"/>
        <dbReference type="ChEBI" id="CHEBI:176428"/>
        <dbReference type="ChEBI" id="CHEBI:193140"/>
        <dbReference type="ChEBI" id="CHEBI:456216"/>
        <dbReference type="EC" id="2.7.1.166"/>
    </reaction>
</comment>
<dbReference type="GO" id="GO:0016773">
    <property type="term" value="F:phosphotransferase activity, alcohol group as acceptor"/>
    <property type="evidence" value="ECO:0007669"/>
    <property type="project" value="UniProtKB-UniRule"/>
</dbReference>
<dbReference type="HAMAP" id="MF_00521">
    <property type="entry name" value="KDO_kinase"/>
    <property type="match status" value="1"/>
</dbReference>
<comment type="caution">
    <text evidence="16">The sequence shown here is derived from an EMBL/GenBank/DDBJ whole genome shotgun (WGS) entry which is preliminary data.</text>
</comment>
<evidence type="ECO:0000256" key="5">
    <source>
        <dbReference type="ARBA" id="ARBA00022475"/>
    </source>
</evidence>
<dbReference type="SUPFAM" id="SSF56112">
    <property type="entry name" value="Protein kinase-like (PK-like)"/>
    <property type="match status" value="1"/>
</dbReference>
<evidence type="ECO:0000256" key="12">
    <source>
        <dbReference type="ARBA" id="ARBA00023136"/>
    </source>
</evidence>
<dbReference type="GO" id="GO:0005524">
    <property type="term" value="F:ATP binding"/>
    <property type="evidence" value="ECO:0007669"/>
    <property type="project" value="UniProtKB-UniRule"/>
</dbReference>
<protein>
    <recommendedName>
        <fullName evidence="13 15">3-deoxy-D-manno-octulosonic acid kinase</fullName>
        <shortName evidence="15">Kdo kinase</shortName>
        <ecNumber evidence="4 15">2.7.1.166</ecNumber>
    </recommendedName>
</protein>
<keyword evidence="17" id="KW-1185">Reference proteome</keyword>
<dbReference type="GO" id="GO:0005886">
    <property type="term" value="C:plasma membrane"/>
    <property type="evidence" value="ECO:0007669"/>
    <property type="project" value="UniProtKB-SubCell"/>
</dbReference>
<comment type="function">
    <text evidence="15">Catalyzes the ATP-dependent phosphorylation of the 3-deoxy-D-manno-octulosonic acid (Kdo) residue in Kdo-lipid IV(A) at the 4-OH position.</text>
</comment>
<feature type="active site" evidence="15">
    <location>
        <position position="166"/>
    </location>
</feature>
<dbReference type="EMBL" id="RBIN01000001">
    <property type="protein sequence ID" value="RKR07335.1"/>
    <property type="molecule type" value="Genomic_DNA"/>
</dbReference>
<gene>
    <name evidence="15" type="primary">kdkA</name>
    <name evidence="16" type="ORF">C7446_0146</name>
</gene>
<dbReference type="EC" id="2.7.1.166" evidence="4 15"/>
<evidence type="ECO:0000256" key="14">
    <source>
        <dbReference type="ARBA" id="ARBA00034417"/>
    </source>
</evidence>
<dbReference type="UniPathway" id="UPA00958"/>
<evidence type="ECO:0000313" key="17">
    <source>
        <dbReference type="Proteomes" id="UP000281975"/>
    </source>
</evidence>
<evidence type="ECO:0000256" key="15">
    <source>
        <dbReference type="HAMAP-Rule" id="MF_00521"/>
    </source>
</evidence>
<organism evidence="16 17">
    <name type="scientific">Kushneria sinocarnis</name>
    <dbReference type="NCBI Taxonomy" id="595502"/>
    <lineage>
        <taxon>Bacteria</taxon>
        <taxon>Pseudomonadati</taxon>
        <taxon>Pseudomonadota</taxon>
        <taxon>Gammaproteobacteria</taxon>
        <taxon>Oceanospirillales</taxon>
        <taxon>Halomonadaceae</taxon>
        <taxon>Kushneria</taxon>
    </lineage>
</organism>
<keyword evidence="8 15" id="KW-0547">Nucleotide-binding</keyword>
<dbReference type="Proteomes" id="UP000281975">
    <property type="component" value="Unassembled WGS sequence"/>
</dbReference>
<dbReference type="Pfam" id="PF06293">
    <property type="entry name" value="Kdo"/>
    <property type="match status" value="1"/>
</dbReference>
<evidence type="ECO:0000256" key="10">
    <source>
        <dbReference type="ARBA" id="ARBA00022840"/>
    </source>
</evidence>
<sequence length="240" mass="27119">MATSRKANAHILYDPESAPQMNADWFRGDYWRQRRAVTGEAPGRGASLFIVHGDRHWVLRHYHRGGLAARLSRQRYLWQGAERSRPFREFRLTATLHDARLPVPRPIGACIWRFGALHEGALITERLLGTRALASVIAEPGVDPRLLAATGCAIRRCHAAGLDHVDLNARNLLVSESPTARAWVIDLDRCRLRSPGRWQQRNLDRLQRSLQRFAPERAESLMAGILGGYHAEFSTAPQQV</sequence>
<evidence type="ECO:0000256" key="1">
    <source>
        <dbReference type="ARBA" id="ARBA00004515"/>
    </source>
</evidence>
<keyword evidence="6 15" id="KW-0997">Cell inner membrane</keyword>
<evidence type="ECO:0000256" key="11">
    <source>
        <dbReference type="ARBA" id="ARBA00022985"/>
    </source>
</evidence>
<reference evidence="16 17" key="1">
    <citation type="submission" date="2018-10" db="EMBL/GenBank/DDBJ databases">
        <title>Genomic Encyclopedia of Type Strains, Phase IV (KMG-IV): sequencing the most valuable type-strain genomes for metagenomic binning, comparative biology and taxonomic classification.</title>
        <authorList>
            <person name="Goeker M."/>
        </authorList>
    </citation>
    <scope>NUCLEOTIDE SEQUENCE [LARGE SCALE GENOMIC DNA]</scope>
    <source>
        <strain evidence="16 17">DSM 23229</strain>
    </source>
</reference>
<evidence type="ECO:0000313" key="16">
    <source>
        <dbReference type="EMBL" id="RKR07335.1"/>
    </source>
</evidence>
<keyword evidence="12 15" id="KW-0472">Membrane</keyword>
<comment type="pathway">
    <text evidence="2 15">Bacterial outer membrane biogenesis; LPS core biosynthesis.</text>
</comment>
<dbReference type="NCBIfam" id="NF002475">
    <property type="entry name" value="PRK01723.1"/>
    <property type="match status" value="1"/>
</dbReference>
<evidence type="ECO:0000256" key="4">
    <source>
        <dbReference type="ARBA" id="ARBA00011988"/>
    </source>
</evidence>
<evidence type="ECO:0000256" key="8">
    <source>
        <dbReference type="ARBA" id="ARBA00022741"/>
    </source>
</evidence>
<evidence type="ECO:0000256" key="6">
    <source>
        <dbReference type="ARBA" id="ARBA00022519"/>
    </source>
</evidence>
<comment type="similarity">
    <text evidence="3 15">Belongs to the protein kinase superfamily. KdkA/RfaP family.</text>
</comment>
<keyword evidence="5 15" id="KW-1003">Cell membrane</keyword>
<dbReference type="InterPro" id="IPR022826">
    <property type="entry name" value="KDO_kinase"/>
</dbReference>
<evidence type="ECO:0000256" key="13">
    <source>
        <dbReference type="ARBA" id="ARBA00029511"/>
    </source>
</evidence>
<name>A0A420X0Y4_9GAMM</name>
<dbReference type="Gene3D" id="1.10.510.10">
    <property type="entry name" value="Transferase(Phosphotransferase) domain 1"/>
    <property type="match status" value="1"/>
</dbReference>
<dbReference type="GO" id="GO:0009244">
    <property type="term" value="P:lipopolysaccharide core region biosynthetic process"/>
    <property type="evidence" value="ECO:0007669"/>
    <property type="project" value="UniProtKB-UniRule"/>
</dbReference>